<organism evidence="1 2">
    <name type="scientific">Chitinophaga oryzae</name>
    <dbReference type="NCBI Taxonomy" id="2725414"/>
    <lineage>
        <taxon>Bacteria</taxon>
        <taxon>Pseudomonadati</taxon>
        <taxon>Bacteroidota</taxon>
        <taxon>Chitinophagia</taxon>
        <taxon>Chitinophagales</taxon>
        <taxon>Chitinophagaceae</taxon>
        <taxon>Chitinophaga</taxon>
    </lineage>
</organism>
<sequence>MKGRDELGRFLPENTFSKTPPEEMEVLVEEYCKHRALGLDKESFVRADYRTIEKNASDLQAEKIREAEAHGWHIWENILRLVTLGQNVTLPDGTSIMAANCNPTLLIFTVKSKMRQVYGDKLDAAVKVDDYEKLDYTKLSDGALEEIAALRSNGGAGGALPA</sequence>
<reference evidence="1" key="1">
    <citation type="submission" date="2020-09" db="EMBL/GenBank/DDBJ databases">
        <authorList>
            <person name="Kittiwongwattana C."/>
        </authorList>
    </citation>
    <scope>NUCLEOTIDE SEQUENCE</scope>
    <source>
        <strain evidence="1">1303</strain>
    </source>
</reference>
<dbReference type="EMBL" id="CP051204">
    <property type="protein sequence ID" value="QJB39739.1"/>
    <property type="molecule type" value="Genomic_DNA"/>
</dbReference>
<proteinExistence type="predicted"/>
<evidence type="ECO:0000313" key="1">
    <source>
        <dbReference type="EMBL" id="QJB39739.1"/>
    </source>
</evidence>
<evidence type="ECO:0000313" key="2">
    <source>
        <dbReference type="Proteomes" id="UP000503144"/>
    </source>
</evidence>
<gene>
    <name evidence="1" type="ORF">HF324_18495</name>
</gene>
<dbReference type="Proteomes" id="UP000503144">
    <property type="component" value="Chromosome"/>
</dbReference>
<accession>A0ABX6LI01</accession>
<dbReference type="RefSeq" id="WP_168861337.1">
    <property type="nucleotide sequence ID" value="NZ_CP051204.2"/>
</dbReference>
<name>A0ABX6LI01_9BACT</name>
<keyword evidence="2" id="KW-1185">Reference proteome</keyword>
<protein>
    <submittedName>
        <fullName evidence="1">Uncharacterized protein</fullName>
    </submittedName>
</protein>